<dbReference type="HOGENOM" id="CLU_2890066_0_0_1"/>
<reference evidence="2" key="1">
    <citation type="journal article" date="2012" name="Nat. Biotechnol.">
        <title>Reference genome sequence of the model plant Setaria.</title>
        <authorList>
            <person name="Bennetzen J.L."/>
            <person name="Schmutz J."/>
            <person name="Wang H."/>
            <person name="Percifield R."/>
            <person name="Hawkins J."/>
            <person name="Pontaroli A.C."/>
            <person name="Estep M."/>
            <person name="Feng L."/>
            <person name="Vaughn J.N."/>
            <person name="Grimwood J."/>
            <person name="Jenkins J."/>
            <person name="Barry K."/>
            <person name="Lindquist E."/>
            <person name="Hellsten U."/>
            <person name="Deshpande S."/>
            <person name="Wang X."/>
            <person name="Wu X."/>
            <person name="Mitros T."/>
            <person name="Triplett J."/>
            <person name="Yang X."/>
            <person name="Ye C.Y."/>
            <person name="Mauro-Herrera M."/>
            <person name="Wang L."/>
            <person name="Li P."/>
            <person name="Sharma M."/>
            <person name="Sharma R."/>
            <person name="Ronald P.C."/>
            <person name="Panaud O."/>
            <person name="Kellogg E.A."/>
            <person name="Brutnell T.P."/>
            <person name="Doust A.N."/>
            <person name="Tuskan G.A."/>
            <person name="Rokhsar D."/>
            <person name="Devos K.M."/>
        </authorList>
    </citation>
    <scope>NUCLEOTIDE SEQUENCE [LARGE SCALE GENOMIC DNA]</scope>
    <source>
        <strain evidence="2">cv. Yugu1</strain>
    </source>
</reference>
<organism evidence="1 2">
    <name type="scientific">Setaria italica</name>
    <name type="common">Foxtail millet</name>
    <name type="synonym">Panicum italicum</name>
    <dbReference type="NCBI Taxonomy" id="4555"/>
    <lineage>
        <taxon>Eukaryota</taxon>
        <taxon>Viridiplantae</taxon>
        <taxon>Streptophyta</taxon>
        <taxon>Embryophyta</taxon>
        <taxon>Tracheophyta</taxon>
        <taxon>Spermatophyta</taxon>
        <taxon>Magnoliopsida</taxon>
        <taxon>Liliopsida</taxon>
        <taxon>Poales</taxon>
        <taxon>Poaceae</taxon>
        <taxon>PACMAD clade</taxon>
        <taxon>Panicoideae</taxon>
        <taxon>Panicodae</taxon>
        <taxon>Paniceae</taxon>
        <taxon>Cenchrinae</taxon>
        <taxon>Setaria</taxon>
    </lineage>
</organism>
<evidence type="ECO:0000313" key="1">
    <source>
        <dbReference type="EnsemblPlants" id="KQL13189"/>
    </source>
</evidence>
<dbReference type="EnsemblPlants" id="KQL13189">
    <property type="protein sequence ID" value="KQL13189"/>
    <property type="gene ID" value="SETIT_025604mg"/>
</dbReference>
<proteinExistence type="predicted"/>
<keyword evidence="2" id="KW-1185">Reference proteome</keyword>
<dbReference type="Gramene" id="KQL13188">
    <property type="protein sequence ID" value="KQL13188"/>
    <property type="gene ID" value="SETIT_025604mg"/>
</dbReference>
<name>K3ZFT1_SETIT</name>
<dbReference type="EMBL" id="AGNK02001434">
    <property type="status" value="NOT_ANNOTATED_CDS"/>
    <property type="molecule type" value="Genomic_DNA"/>
</dbReference>
<reference evidence="1" key="2">
    <citation type="submission" date="2018-08" db="UniProtKB">
        <authorList>
            <consortium name="EnsemblPlants"/>
        </authorList>
    </citation>
    <scope>IDENTIFICATION</scope>
    <source>
        <strain evidence="1">Yugu1</strain>
    </source>
</reference>
<protein>
    <submittedName>
        <fullName evidence="1">Uncharacterized protein</fullName>
    </submittedName>
</protein>
<dbReference type="Gramene" id="KQL13189">
    <property type="protein sequence ID" value="KQL13189"/>
    <property type="gene ID" value="SETIT_025604mg"/>
</dbReference>
<dbReference type="EnsemblPlants" id="KQL13188">
    <property type="protein sequence ID" value="KQL13188"/>
    <property type="gene ID" value="SETIT_025604mg"/>
</dbReference>
<dbReference type="Proteomes" id="UP000004995">
    <property type="component" value="Unassembled WGS sequence"/>
</dbReference>
<evidence type="ECO:0000313" key="2">
    <source>
        <dbReference type="Proteomes" id="UP000004995"/>
    </source>
</evidence>
<dbReference type="AlphaFoldDB" id="K3ZFT1"/>
<accession>K3ZFT1</accession>
<sequence>MAVHVQMVKKGLLQLMQPLFSQQPLASSSSALVSSVWSRQLQELAELSGFQQVHGMAVSHPFA</sequence>